<organism evidence="1 2">
    <name type="scientific">Tetrahymena thermophila (strain SB210)</name>
    <dbReference type="NCBI Taxonomy" id="312017"/>
    <lineage>
        <taxon>Eukaryota</taxon>
        <taxon>Sar</taxon>
        <taxon>Alveolata</taxon>
        <taxon>Ciliophora</taxon>
        <taxon>Intramacronucleata</taxon>
        <taxon>Oligohymenophorea</taxon>
        <taxon>Hymenostomatida</taxon>
        <taxon>Tetrahymenina</taxon>
        <taxon>Tetrahymenidae</taxon>
        <taxon>Tetrahymena</taxon>
    </lineage>
</organism>
<keyword evidence="2" id="KW-1185">Reference proteome</keyword>
<dbReference type="InParanoid" id="Q23PR9"/>
<accession>Q23PR9</accession>
<dbReference type="AlphaFoldDB" id="Q23PR9"/>
<dbReference type="HOGENOM" id="CLU_491362_0_0_1"/>
<dbReference type="RefSeq" id="XP_001018861.1">
    <property type="nucleotide sequence ID" value="XM_001018861.2"/>
</dbReference>
<protein>
    <submittedName>
        <fullName evidence="1">Uncharacterized protein</fullName>
    </submittedName>
</protein>
<dbReference type="EMBL" id="GG662650">
    <property type="protein sequence ID" value="EAR98616.1"/>
    <property type="molecule type" value="Genomic_DNA"/>
</dbReference>
<dbReference type="GeneID" id="7843644"/>
<dbReference type="Proteomes" id="UP000009168">
    <property type="component" value="Unassembled WGS sequence"/>
</dbReference>
<evidence type="ECO:0000313" key="2">
    <source>
        <dbReference type="Proteomes" id="UP000009168"/>
    </source>
</evidence>
<reference evidence="2" key="1">
    <citation type="journal article" date="2006" name="PLoS Biol.">
        <title>Macronuclear genome sequence of the ciliate Tetrahymena thermophila, a model eukaryote.</title>
        <authorList>
            <person name="Eisen J.A."/>
            <person name="Coyne R.S."/>
            <person name="Wu M."/>
            <person name="Wu D."/>
            <person name="Thiagarajan M."/>
            <person name="Wortman J.R."/>
            <person name="Badger J.H."/>
            <person name="Ren Q."/>
            <person name="Amedeo P."/>
            <person name="Jones K.M."/>
            <person name="Tallon L.J."/>
            <person name="Delcher A.L."/>
            <person name="Salzberg S.L."/>
            <person name="Silva J.C."/>
            <person name="Haas B.J."/>
            <person name="Majoros W.H."/>
            <person name="Farzad M."/>
            <person name="Carlton J.M."/>
            <person name="Smith R.K. Jr."/>
            <person name="Garg J."/>
            <person name="Pearlman R.E."/>
            <person name="Karrer K.M."/>
            <person name="Sun L."/>
            <person name="Manning G."/>
            <person name="Elde N.C."/>
            <person name="Turkewitz A.P."/>
            <person name="Asai D.J."/>
            <person name="Wilkes D.E."/>
            <person name="Wang Y."/>
            <person name="Cai H."/>
            <person name="Collins K."/>
            <person name="Stewart B.A."/>
            <person name="Lee S.R."/>
            <person name="Wilamowska K."/>
            <person name="Weinberg Z."/>
            <person name="Ruzzo W.L."/>
            <person name="Wloga D."/>
            <person name="Gaertig J."/>
            <person name="Frankel J."/>
            <person name="Tsao C.-C."/>
            <person name="Gorovsky M.A."/>
            <person name="Keeling P.J."/>
            <person name="Waller R.F."/>
            <person name="Patron N.J."/>
            <person name="Cherry J.M."/>
            <person name="Stover N.A."/>
            <person name="Krieger C.J."/>
            <person name="del Toro C."/>
            <person name="Ryder H.F."/>
            <person name="Williamson S.C."/>
            <person name="Barbeau R.A."/>
            <person name="Hamilton E.P."/>
            <person name="Orias E."/>
        </authorList>
    </citation>
    <scope>NUCLEOTIDE SEQUENCE [LARGE SCALE GENOMIC DNA]</scope>
    <source>
        <strain evidence="2">SB210</strain>
    </source>
</reference>
<dbReference type="KEGG" id="tet:TTHERM_00463640"/>
<name>Q23PR9_TETTS</name>
<proteinExistence type="predicted"/>
<evidence type="ECO:0000313" key="1">
    <source>
        <dbReference type="EMBL" id="EAR98616.1"/>
    </source>
</evidence>
<gene>
    <name evidence="1" type="ORF">TTHERM_00463640</name>
</gene>
<sequence length="555" mass="64273">MIYSNNSAIQNSQHQTRSIQLLSGQQNLKQSNSQYQKHFVYRSQSGQNIGSHMVQQQGVQIQEIAQQQQFAQQPHKIQYQHGASASFFGNQNQIISRSVNGPISSLQQQMTNSLHNTTKENNNQVPIVQNMGNFNYQQQNQLHIQYKEGRTPAQMDQKNKIHNYNSSNQSISQSKQATAQLQPINRQEQSQIQKQGSVIIRNNQSFSSQNLVNTDRDYNEVFRREQSSSFYDKIDPLQQQYQSHALQEKNLILSQNSLQNKIIENNQLNSHNFPQQNIVKQIPQIITSQDHIFSAKSINQLTPLSNNDKVIDFQQYQTIEKQYQGFIPISTSSPQVQNNHLKFSQQLVGSQNQLSYSTYIQQNYSNQDVNNYIKLDNTIQKVGLREISPYDKLIQARRSSKDEDSFNQNKSFQSVKYKTSQIESIKEENIITTPRKQAYVYSNEISVVSDIKSTNETDVRDKAFSQQKIQNIVINSPNYIQQNSYTQLSPKSKLQVKEKVYGNEDLCNYYPVTHIKQEDLQKYELILKCTLQTQNQSIINQKIKDFSEGFQFSAY</sequence>